<sequence length="476" mass="52334">MKYLKLFLILPFIFLFGSCSDDSDEFIHDQDYDISFEITSADSFKRSGTFVKTSNQEYIDAYYEWNWGDGSNKEKLVSDTTGHIFLGTDSIFEVTLELHDQFTGQLLTSTTDTLDFNEYISAPPFDVEVSTFALGTWDTDISWNYLDNSQDDVYATYLTLALDSNYSSLINVIEGTTSSDAEEDVEVARSGLDSYTFKNLEAETTYYFKVRLEELNGPSSILKGSFTTKTLQSPEVVISYESMGNAISVYARSNNYLNTDSATIDHEFTIATTPALEKISTENGITKYFKPIGSDATFTITESTTGRPTNITSPAGTDTYSDQNISVFYTQSTSSGQDLPLSGTVYSQLYYYQGNYVLYIGDSNNTPVFNSEGIHITFGASLPAVGNFNLNSGNTKLINNAVGSGSPIGLIGSAGINSYKLKIFSIETDIITAAVNNDADFNSEQHKLVFNDQSVSTSYLATIDELSLKSTSAGNP</sequence>
<dbReference type="InterPro" id="IPR013783">
    <property type="entry name" value="Ig-like_fold"/>
</dbReference>
<evidence type="ECO:0000313" key="1">
    <source>
        <dbReference type="EMBL" id="AZQ64937.1"/>
    </source>
</evidence>
<dbReference type="OrthoDB" id="975066at2"/>
<dbReference type="Proteomes" id="UP000267268">
    <property type="component" value="Chromosome 2"/>
</dbReference>
<gene>
    <name evidence="1" type="ORF">EI427_22180</name>
</gene>
<dbReference type="RefSeq" id="WP_126619153.1">
    <property type="nucleotide sequence ID" value="NZ_CP034563.1"/>
</dbReference>
<dbReference type="PROSITE" id="PS51257">
    <property type="entry name" value="PROKAR_LIPOPROTEIN"/>
    <property type="match status" value="1"/>
</dbReference>
<evidence type="ECO:0008006" key="3">
    <source>
        <dbReference type="Google" id="ProtNLM"/>
    </source>
</evidence>
<dbReference type="Gene3D" id="2.60.40.10">
    <property type="entry name" value="Immunoglobulins"/>
    <property type="match status" value="1"/>
</dbReference>
<proteinExistence type="predicted"/>
<dbReference type="KEGG" id="fll:EI427_22180"/>
<protein>
    <recommendedName>
        <fullName evidence="3">PKD domain-containing protein</fullName>
    </recommendedName>
</protein>
<evidence type="ECO:0000313" key="2">
    <source>
        <dbReference type="Proteomes" id="UP000267268"/>
    </source>
</evidence>
<reference evidence="1 2" key="1">
    <citation type="submission" date="2018-12" db="EMBL/GenBank/DDBJ databases">
        <title>Flammeovirga pectinis sp. nov., isolated from the gut of the Korean scallop, Patinopecten yessoensis.</title>
        <authorList>
            <person name="Bae J.-W."/>
            <person name="Jeong Y.-S."/>
            <person name="Kang W."/>
        </authorList>
    </citation>
    <scope>NUCLEOTIDE SEQUENCE [LARGE SCALE GENOMIC DNA]</scope>
    <source>
        <strain evidence="1 2">L12M1</strain>
    </source>
</reference>
<organism evidence="1 2">
    <name type="scientific">Flammeovirga pectinis</name>
    <dbReference type="NCBI Taxonomy" id="2494373"/>
    <lineage>
        <taxon>Bacteria</taxon>
        <taxon>Pseudomonadati</taxon>
        <taxon>Bacteroidota</taxon>
        <taxon>Cytophagia</taxon>
        <taxon>Cytophagales</taxon>
        <taxon>Flammeovirgaceae</taxon>
        <taxon>Flammeovirga</taxon>
    </lineage>
</organism>
<keyword evidence="2" id="KW-1185">Reference proteome</keyword>
<dbReference type="AlphaFoldDB" id="A0A3Q9FUV1"/>
<name>A0A3Q9FUV1_9BACT</name>
<accession>A0A3Q9FUV1</accession>
<dbReference type="EMBL" id="CP034563">
    <property type="protein sequence ID" value="AZQ64937.1"/>
    <property type="molecule type" value="Genomic_DNA"/>
</dbReference>